<proteinExistence type="predicted"/>
<protein>
    <recommendedName>
        <fullName evidence="3">Prophage PssSM-01</fullName>
    </recommendedName>
</protein>
<accession>A0A1N6UGN0</accession>
<dbReference type="EMBL" id="FTMC01000008">
    <property type="protein sequence ID" value="SIQ64733.1"/>
    <property type="molecule type" value="Genomic_DNA"/>
</dbReference>
<sequence length="158" mass="17297">MKRPILETRRQVMSAVVCAYPGGRECAAARLGLPLKRLDNQVYENAGAQPLNDAQLHLLEQTTGTTHLPDYICALYGGVFVPMPEQGELDNVELFERALNTQAKRGRVDQLIVQALDDGLIDEAELAEIVAAHRVHIAARHSEIGAVITLHRKSGAKP</sequence>
<evidence type="ECO:0008006" key="3">
    <source>
        <dbReference type="Google" id="ProtNLM"/>
    </source>
</evidence>
<name>A0A1N6UGN0_9PSED</name>
<dbReference type="RefSeq" id="WP_039561455.1">
    <property type="nucleotide sequence ID" value="NZ_FTMC01000008.1"/>
</dbReference>
<dbReference type="Proteomes" id="UP000186079">
    <property type="component" value="Unassembled WGS sequence"/>
</dbReference>
<gene>
    <name evidence="1" type="ORF">SAMN05421672_108140</name>
</gene>
<dbReference type="NCBIfam" id="NF041471">
    <property type="entry name" value="phage_reg_YmfL"/>
    <property type="match status" value="1"/>
</dbReference>
<organism evidence="1 2">
    <name type="scientific">Pseudomonas flexibilis</name>
    <dbReference type="NCBI Taxonomy" id="706570"/>
    <lineage>
        <taxon>Bacteria</taxon>
        <taxon>Pseudomonadati</taxon>
        <taxon>Pseudomonadota</taxon>
        <taxon>Gammaproteobacteria</taxon>
        <taxon>Pseudomonadales</taxon>
        <taxon>Pseudomonadaceae</taxon>
        <taxon>Pseudomonas</taxon>
    </lineage>
</organism>
<dbReference type="AlphaFoldDB" id="A0A1N6UGN0"/>
<dbReference type="InterPro" id="IPR048188">
    <property type="entry name" value="YmfL-like"/>
</dbReference>
<dbReference type="InterPro" id="IPR009679">
    <property type="entry name" value="Phage_186_CII-like"/>
</dbReference>
<reference evidence="1 2" key="1">
    <citation type="submission" date="2017-01" db="EMBL/GenBank/DDBJ databases">
        <authorList>
            <person name="Mah S.A."/>
            <person name="Swanson W.J."/>
            <person name="Moy G.W."/>
            <person name="Vacquier V.D."/>
        </authorList>
    </citation>
    <scope>NUCLEOTIDE SEQUENCE [LARGE SCALE GENOMIC DNA]</scope>
    <source>
        <strain evidence="1 2">ATCC 29606</strain>
    </source>
</reference>
<dbReference type="GO" id="GO:0003677">
    <property type="term" value="F:DNA binding"/>
    <property type="evidence" value="ECO:0007669"/>
    <property type="project" value="InterPro"/>
</dbReference>
<evidence type="ECO:0000313" key="2">
    <source>
        <dbReference type="Proteomes" id="UP000186079"/>
    </source>
</evidence>
<dbReference type="Pfam" id="PF06892">
    <property type="entry name" value="Phage_CP76"/>
    <property type="match status" value="1"/>
</dbReference>
<evidence type="ECO:0000313" key="1">
    <source>
        <dbReference type="EMBL" id="SIQ64733.1"/>
    </source>
</evidence>